<dbReference type="AlphaFoldDB" id="A0A2T9YE53"/>
<feature type="region of interest" description="Disordered" evidence="1">
    <location>
        <begin position="162"/>
        <end position="186"/>
    </location>
</feature>
<keyword evidence="4" id="KW-1185">Reference proteome</keyword>
<dbReference type="EMBL" id="MBFT01000812">
    <property type="protein sequence ID" value="PVU87019.1"/>
    <property type="molecule type" value="Genomic_DNA"/>
</dbReference>
<reference evidence="3 4" key="1">
    <citation type="journal article" date="2018" name="MBio">
        <title>Comparative Genomics Reveals the Core Gene Toolbox for the Fungus-Insect Symbiosis.</title>
        <authorList>
            <person name="Wang Y."/>
            <person name="Stata M."/>
            <person name="Wang W."/>
            <person name="Stajich J.E."/>
            <person name="White M.M."/>
            <person name="Moncalvo J.M."/>
        </authorList>
    </citation>
    <scope>NUCLEOTIDE SEQUENCE [LARGE SCALE GENOMIC DNA]</scope>
    <source>
        <strain evidence="3 4">AUS-77-4</strain>
    </source>
</reference>
<comment type="caution">
    <text evidence="3">The sequence shown here is derived from an EMBL/GenBank/DDBJ whole genome shotgun (WGS) entry which is preliminary data.</text>
</comment>
<proteinExistence type="predicted"/>
<evidence type="ECO:0000313" key="4">
    <source>
        <dbReference type="Proteomes" id="UP000245699"/>
    </source>
</evidence>
<organism evidence="3 4">
    <name type="scientific">Furculomyces boomerangus</name>
    <dbReference type="NCBI Taxonomy" id="61424"/>
    <lineage>
        <taxon>Eukaryota</taxon>
        <taxon>Fungi</taxon>
        <taxon>Fungi incertae sedis</taxon>
        <taxon>Zoopagomycota</taxon>
        <taxon>Kickxellomycotina</taxon>
        <taxon>Harpellomycetes</taxon>
        <taxon>Harpellales</taxon>
        <taxon>Harpellaceae</taxon>
        <taxon>Furculomyces</taxon>
    </lineage>
</organism>
<gene>
    <name evidence="3" type="ORF">BB559_004522</name>
    <name evidence="2" type="ORF">BB559_006272</name>
</gene>
<evidence type="ECO:0000313" key="2">
    <source>
        <dbReference type="EMBL" id="PVU87019.1"/>
    </source>
</evidence>
<dbReference type="Proteomes" id="UP000245699">
    <property type="component" value="Unassembled WGS sequence"/>
</dbReference>
<dbReference type="EMBL" id="MBFT01000471">
    <property type="protein sequence ID" value="PVU90622.1"/>
    <property type="molecule type" value="Genomic_DNA"/>
</dbReference>
<dbReference type="STRING" id="61424.A0A2T9YE53"/>
<evidence type="ECO:0000256" key="1">
    <source>
        <dbReference type="SAM" id="MobiDB-lite"/>
    </source>
</evidence>
<sequence length="186" mass="21029">MKRSNVPFKKLGLGLGLGFKKQKTESSNLKKDASGLVQNTNILENLDHLKETNKGNNEIQNIDNLETGELEVENDADPFETFMNQINEQASKDAQSIGISKTDDQLDKYDEKDDIEEYIESMNKKGVKVGQVIFEEKSRYSDSDEEVYEFARKADLYNSSVNDMLGQENGDPEKNKEIEPLTPIGK</sequence>
<accession>A0A2T9YE53</accession>
<protein>
    <submittedName>
        <fullName evidence="3">Uncharacterized protein</fullName>
    </submittedName>
</protein>
<name>A0A2T9YE53_9FUNG</name>
<evidence type="ECO:0000313" key="3">
    <source>
        <dbReference type="EMBL" id="PVU90622.1"/>
    </source>
</evidence>